<accession>M8ALN2</accession>
<dbReference type="AlphaFoldDB" id="M8ALN2"/>
<dbReference type="EnsemblPlants" id="EMT05426">
    <property type="protein sequence ID" value="EMT05426"/>
    <property type="gene ID" value="F775_00245"/>
</dbReference>
<organism evidence="1">
    <name type="scientific">Aegilops tauschii</name>
    <name type="common">Tausch's goatgrass</name>
    <name type="synonym">Aegilops squarrosa</name>
    <dbReference type="NCBI Taxonomy" id="37682"/>
    <lineage>
        <taxon>Eukaryota</taxon>
        <taxon>Viridiplantae</taxon>
        <taxon>Streptophyta</taxon>
        <taxon>Embryophyta</taxon>
        <taxon>Tracheophyta</taxon>
        <taxon>Spermatophyta</taxon>
        <taxon>Magnoliopsida</taxon>
        <taxon>Liliopsida</taxon>
        <taxon>Poales</taxon>
        <taxon>Poaceae</taxon>
        <taxon>BOP clade</taxon>
        <taxon>Pooideae</taxon>
        <taxon>Triticodae</taxon>
        <taxon>Triticeae</taxon>
        <taxon>Triticinae</taxon>
        <taxon>Aegilops</taxon>
    </lineage>
</organism>
<proteinExistence type="predicted"/>
<name>M8ALN2_AEGTA</name>
<reference evidence="1" key="1">
    <citation type="submission" date="2015-06" db="UniProtKB">
        <authorList>
            <consortium name="EnsemblPlants"/>
        </authorList>
    </citation>
    <scope>IDENTIFICATION</scope>
</reference>
<sequence length="199" mass="22110">MEMIAQGGKTWEVTGFRGRDVDTRHMYQAYPATCSRCSGGRHEMIAQGGKTWEVTGFRGRDVDTRHMYQASPATCSRCSGGRLVLGSALQALFDYLEVITQGGNNLGGHRLRVREVGTRQMYEAYPTHISRLSLGVEINEPTTSNWTSGTSVKFELFGKGNRDLVHFNMDIGQIRVDYAMNAFSRKTLYFSINSGCSGS</sequence>
<protein>
    <submittedName>
        <fullName evidence="1">Uncharacterized protein</fullName>
    </submittedName>
</protein>
<evidence type="ECO:0000313" key="1">
    <source>
        <dbReference type="EnsemblPlants" id="EMT05426"/>
    </source>
</evidence>